<protein>
    <submittedName>
        <fullName evidence="1">Uncharacterized protein</fullName>
    </submittedName>
</protein>
<sequence length="160" mass="16840">MENRPHTVVLKAKFGLAVALTLLMIIAPLSSMTGSTGLEFVGDASATGATNPTNQTNQTNPVATNCVVSYASQNQPSTSVQMNANGDYMIQATPDYYLVDMSCSTTSGNTVFLLLTHQGVSLYQNLTVSSITMGVNATTGQGQTQIVTYYWHDGASMGVG</sequence>
<reference evidence="1" key="1">
    <citation type="submission" date="2018-05" db="EMBL/GenBank/DDBJ databases">
        <authorList>
            <person name="Lanie J.A."/>
            <person name="Ng W.-L."/>
            <person name="Kazmierczak K.M."/>
            <person name="Andrzejewski T.M."/>
            <person name="Davidsen T.M."/>
            <person name="Wayne K.J."/>
            <person name="Tettelin H."/>
            <person name="Glass J.I."/>
            <person name="Rusch D."/>
            <person name="Podicherti R."/>
            <person name="Tsui H.-C.T."/>
            <person name="Winkler M.E."/>
        </authorList>
    </citation>
    <scope>NUCLEOTIDE SEQUENCE</scope>
</reference>
<gene>
    <name evidence="1" type="ORF">METZ01_LOCUS509562</name>
</gene>
<proteinExistence type="predicted"/>
<feature type="non-terminal residue" evidence="1">
    <location>
        <position position="160"/>
    </location>
</feature>
<organism evidence="1">
    <name type="scientific">marine metagenome</name>
    <dbReference type="NCBI Taxonomy" id="408172"/>
    <lineage>
        <taxon>unclassified sequences</taxon>
        <taxon>metagenomes</taxon>
        <taxon>ecological metagenomes</taxon>
    </lineage>
</organism>
<name>A0A383EKU9_9ZZZZ</name>
<dbReference type="EMBL" id="UINC01226289">
    <property type="protein sequence ID" value="SVE56708.1"/>
    <property type="molecule type" value="Genomic_DNA"/>
</dbReference>
<accession>A0A383EKU9</accession>
<evidence type="ECO:0000313" key="1">
    <source>
        <dbReference type="EMBL" id="SVE56708.1"/>
    </source>
</evidence>
<dbReference type="AlphaFoldDB" id="A0A383EKU9"/>